<feature type="signal peptide" evidence="1">
    <location>
        <begin position="1"/>
        <end position="28"/>
    </location>
</feature>
<reference evidence="3 4" key="1">
    <citation type="submission" date="2019-09" db="EMBL/GenBank/DDBJ databases">
        <title>Genome sequence of Adhaeribacter sp. M2.</title>
        <authorList>
            <person name="Srinivasan S."/>
        </authorList>
    </citation>
    <scope>NUCLEOTIDE SEQUENCE [LARGE SCALE GENOMIC DNA]</scope>
    <source>
        <strain evidence="3 4">M2</strain>
    </source>
</reference>
<dbReference type="InterPro" id="IPR027843">
    <property type="entry name" value="DUF4440"/>
</dbReference>
<proteinExistence type="predicted"/>
<name>A0A5N1IQS9_9BACT</name>
<evidence type="ECO:0000313" key="4">
    <source>
        <dbReference type="Proteomes" id="UP000326570"/>
    </source>
</evidence>
<keyword evidence="4" id="KW-1185">Reference proteome</keyword>
<gene>
    <name evidence="3" type="ORF">F0P94_13890</name>
</gene>
<feature type="domain" description="DUF4440" evidence="2">
    <location>
        <begin position="59"/>
        <end position="151"/>
    </location>
</feature>
<evidence type="ECO:0000313" key="3">
    <source>
        <dbReference type="EMBL" id="KAA9331885.1"/>
    </source>
</evidence>
<evidence type="ECO:0000256" key="1">
    <source>
        <dbReference type="SAM" id="SignalP"/>
    </source>
</evidence>
<accession>A0A5N1IQS9</accession>
<evidence type="ECO:0000259" key="2">
    <source>
        <dbReference type="Pfam" id="PF14534"/>
    </source>
</evidence>
<feature type="chain" id="PRO_5024795499" evidence="1">
    <location>
        <begin position="29"/>
        <end position="163"/>
    </location>
</feature>
<dbReference type="AlphaFoldDB" id="A0A5N1IQS9"/>
<organism evidence="3 4">
    <name type="scientific">Adhaeribacter soli</name>
    <dbReference type="NCBI Taxonomy" id="2607655"/>
    <lineage>
        <taxon>Bacteria</taxon>
        <taxon>Pseudomonadati</taxon>
        <taxon>Bacteroidota</taxon>
        <taxon>Cytophagia</taxon>
        <taxon>Cytophagales</taxon>
        <taxon>Hymenobacteraceae</taxon>
        <taxon>Adhaeribacter</taxon>
    </lineage>
</organism>
<protein>
    <submittedName>
        <fullName evidence="3">DUF4440 domain-containing protein</fullName>
    </submittedName>
</protein>
<sequence length="163" mass="18177">MKKRYPTLFLLYCLLFFTGACTSGSRLAGPRNTGDTREAVLQADRNFSRMSEEKGLNTAYIAYAAENGVLLRPQSMPIVGRDNIRMYVARTSDEGLRLTWSPAYAEIAASGELAYTYGTYLLETFDIDGKVITTEGTYVSIWKKDANGIWKYVLESGNTGLRP</sequence>
<dbReference type="PROSITE" id="PS51257">
    <property type="entry name" value="PROKAR_LIPOPROTEIN"/>
    <property type="match status" value="1"/>
</dbReference>
<dbReference type="Gene3D" id="3.10.450.50">
    <property type="match status" value="1"/>
</dbReference>
<comment type="caution">
    <text evidence="3">The sequence shown here is derived from an EMBL/GenBank/DDBJ whole genome shotgun (WGS) entry which is preliminary data.</text>
</comment>
<dbReference type="EMBL" id="VTWT01000007">
    <property type="protein sequence ID" value="KAA9331885.1"/>
    <property type="molecule type" value="Genomic_DNA"/>
</dbReference>
<keyword evidence="1" id="KW-0732">Signal</keyword>
<dbReference type="Pfam" id="PF14534">
    <property type="entry name" value="DUF4440"/>
    <property type="match status" value="1"/>
</dbReference>
<dbReference type="RefSeq" id="WP_150904494.1">
    <property type="nucleotide sequence ID" value="NZ_VTWT01000007.1"/>
</dbReference>
<dbReference type="SUPFAM" id="SSF54427">
    <property type="entry name" value="NTF2-like"/>
    <property type="match status" value="1"/>
</dbReference>
<dbReference type="InterPro" id="IPR032710">
    <property type="entry name" value="NTF2-like_dom_sf"/>
</dbReference>
<dbReference type="Proteomes" id="UP000326570">
    <property type="component" value="Unassembled WGS sequence"/>
</dbReference>